<dbReference type="InterPro" id="IPR011519">
    <property type="entry name" value="UnbV_ASPIC"/>
</dbReference>
<evidence type="ECO:0000259" key="2">
    <source>
        <dbReference type="Pfam" id="PF07593"/>
    </source>
</evidence>
<comment type="caution">
    <text evidence="3">The sequence shown here is derived from an EMBL/GenBank/DDBJ whole genome shotgun (WGS) entry which is preliminary data.</text>
</comment>
<evidence type="ECO:0000313" key="4">
    <source>
        <dbReference type="Proteomes" id="UP000011885"/>
    </source>
</evidence>
<name>M5TW50_9BACT</name>
<dbReference type="Gene3D" id="2.130.10.130">
    <property type="entry name" value="Integrin alpha, N-terminal"/>
    <property type="match status" value="2"/>
</dbReference>
<dbReference type="EMBL" id="ANOH01000352">
    <property type="protein sequence ID" value="EMI53437.1"/>
    <property type="molecule type" value="Genomic_DNA"/>
</dbReference>
<feature type="domain" description="ASPIC/UnbV" evidence="2">
    <location>
        <begin position="897"/>
        <end position="969"/>
    </location>
</feature>
<dbReference type="InterPro" id="IPR011990">
    <property type="entry name" value="TPR-like_helical_dom_sf"/>
</dbReference>
<evidence type="ECO:0000313" key="3">
    <source>
        <dbReference type="EMBL" id="EMI53437.1"/>
    </source>
</evidence>
<dbReference type="InterPro" id="IPR013517">
    <property type="entry name" value="FG-GAP"/>
</dbReference>
<organism evidence="3 4">
    <name type="scientific">Rhodopirellula sallentina SM41</name>
    <dbReference type="NCBI Taxonomy" id="1263870"/>
    <lineage>
        <taxon>Bacteria</taxon>
        <taxon>Pseudomonadati</taxon>
        <taxon>Planctomycetota</taxon>
        <taxon>Planctomycetia</taxon>
        <taxon>Pirellulales</taxon>
        <taxon>Pirellulaceae</taxon>
        <taxon>Rhodopirellula</taxon>
    </lineage>
</organism>
<dbReference type="Proteomes" id="UP000011885">
    <property type="component" value="Unassembled WGS sequence"/>
</dbReference>
<evidence type="ECO:0000256" key="1">
    <source>
        <dbReference type="ARBA" id="ARBA00022729"/>
    </source>
</evidence>
<proteinExistence type="predicted"/>
<gene>
    <name evidence="3" type="ORF">RSSM_05125</name>
</gene>
<dbReference type="InterPro" id="IPR027039">
    <property type="entry name" value="Crtac1"/>
</dbReference>
<dbReference type="PANTHER" id="PTHR16026:SF0">
    <property type="entry name" value="CARTILAGE ACIDIC PROTEIN 1"/>
    <property type="match status" value="1"/>
</dbReference>
<dbReference type="InterPro" id="IPR028994">
    <property type="entry name" value="Integrin_alpha_N"/>
</dbReference>
<protein>
    <submittedName>
        <fullName evidence="3">ASPIC/UnbV domain-containing protein</fullName>
    </submittedName>
</protein>
<sequence length="988" mass="109389">MFCLSGCQRSTELPTETSPTTVDLLAEFQTAIRFQDWKQADALTPSVLLQYYDNVEALELAARAAHQNDKANVAADLMIDACRNDQFQDTARIQRTVAALLAVGRLFDCIDLLETAVVTCPDQHVLRRMLFQMCWGVEDRPRSIPHGRYLVRQRQFDLDLLLEMSDTEARSESSQSLVKIAERHPRDKRPLIAEARVRFDDGDLDRAAEILQQILQDTPDDAPSLALLSRVLVDAGRDDEFQKLVADVPESVQDHAFYWLALGDWCQKEYQPTHAARSYWEAVRRDDAIRESWLKLSMSLALVGNQHGLHDQQINALDSRVRLLTRFRHLRTRFLKSGKTSPNDLVDMAIVQKQLGRLWYAEAWLSIATTLPGDSNQRAKEVRDETVKLLRRDTPWQLVDSHPEVSIDLSHLPLPVIGSADNERTPIPSHSTGAVAEAGNIRLENEAERRQLRFHGRTGDELHQPGIMHYQTLGCGGGAIDFDLDGWNDIYLVAAGGKPSQRDSIENSLWRNLEGTLDNVTSASATGDPGFGQGVAVGDVNEDGFPDLLVLNYGPNVLLINNGDGSFSDESHRLDQNVSSVEWSSSGAIADLDGDGLNDLTILNYGQGLDPVTKECRQASTALVRACSPLMFPGARDCFLHGSLTGEFTDQTDNWSANPDVLGRGLGICVGSFDSHPGLDVFIANDLTSNHYWSRTTDIVFGLRESAVLRGLGSSERSPGQGSMGMTAADLDRDGDVDFFITNFLGESNTYHEQVNDGLWRDQTTTQSLHASSLPFVGFGTEAIDFDNDGHSEMVITNGHIDTYPGEDAAPYAQLPLVYQRRPAGDYQLITDMIQGEYLQTPHVGRALWTMDINRDGLTDFAVTHQTEPVALLVNQTEDAGNWIEIQLSGRQCSRDAIGSLVHANITNTQWTIPMTSGDGYLCSNEKVIRIGLGKQGVSENRNKTCEVTVSWPDGTHQTFQSLAINKSWLLTEGDPNAFELSHPGSPH</sequence>
<accession>M5TW50</accession>
<dbReference type="Gene3D" id="1.25.40.10">
    <property type="entry name" value="Tetratricopeptide repeat domain"/>
    <property type="match status" value="1"/>
</dbReference>
<dbReference type="Pfam" id="PF07593">
    <property type="entry name" value="UnbV_ASPIC"/>
    <property type="match status" value="1"/>
</dbReference>
<reference evidence="3 4" key="1">
    <citation type="journal article" date="2013" name="Mar. Genomics">
        <title>Expression of sulfatases in Rhodopirellula baltica and the diversity of sulfatases in the genus Rhodopirellula.</title>
        <authorList>
            <person name="Wegner C.E."/>
            <person name="Richter-Heitmann T."/>
            <person name="Klindworth A."/>
            <person name="Klockow C."/>
            <person name="Richter M."/>
            <person name="Achstetter T."/>
            <person name="Glockner F.O."/>
            <person name="Harder J."/>
        </authorList>
    </citation>
    <scope>NUCLEOTIDE SEQUENCE [LARGE SCALE GENOMIC DNA]</scope>
    <source>
        <strain evidence="3 4">SM41</strain>
    </source>
</reference>
<dbReference type="PATRIC" id="fig|1263870.3.peg.5418"/>
<dbReference type="SUPFAM" id="SSF48452">
    <property type="entry name" value="TPR-like"/>
    <property type="match status" value="1"/>
</dbReference>
<keyword evidence="4" id="KW-1185">Reference proteome</keyword>
<dbReference type="RefSeq" id="WP_008685020.1">
    <property type="nucleotide sequence ID" value="NZ_ANOH01000352.1"/>
</dbReference>
<dbReference type="Pfam" id="PF14559">
    <property type="entry name" value="TPR_19"/>
    <property type="match status" value="1"/>
</dbReference>
<dbReference type="PANTHER" id="PTHR16026">
    <property type="entry name" value="CARTILAGE ACIDIC PROTEIN 1"/>
    <property type="match status" value="1"/>
</dbReference>
<dbReference type="Pfam" id="PF13517">
    <property type="entry name" value="FG-GAP_3"/>
    <property type="match status" value="2"/>
</dbReference>
<dbReference type="AlphaFoldDB" id="M5TW50"/>
<dbReference type="SUPFAM" id="SSF69318">
    <property type="entry name" value="Integrin alpha N-terminal domain"/>
    <property type="match status" value="1"/>
</dbReference>
<keyword evidence="1" id="KW-0732">Signal</keyword>